<organism evidence="1 2">
    <name type="scientific">Brachionus plicatilis</name>
    <name type="common">Marine rotifer</name>
    <name type="synonym">Brachionus muelleri</name>
    <dbReference type="NCBI Taxonomy" id="10195"/>
    <lineage>
        <taxon>Eukaryota</taxon>
        <taxon>Metazoa</taxon>
        <taxon>Spiralia</taxon>
        <taxon>Gnathifera</taxon>
        <taxon>Rotifera</taxon>
        <taxon>Eurotatoria</taxon>
        <taxon>Monogononta</taxon>
        <taxon>Pseudotrocha</taxon>
        <taxon>Ploima</taxon>
        <taxon>Brachionidae</taxon>
        <taxon>Brachionus</taxon>
    </lineage>
</organism>
<accession>A0A3M7R753</accession>
<reference evidence="1 2" key="1">
    <citation type="journal article" date="2018" name="Sci. Rep.">
        <title>Genomic signatures of local adaptation to the degree of environmental predictability in rotifers.</title>
        <authorList>
            <person name="Franch-Gras L."/>
            <person name="Hahn C."/>
            <person name="Garcia-Roger E.M."/>
            <person name="Carmona M.J."/>
            <person name="Serra M."/>
            <person name="Gomez A."/>
        </authorList>
    </citation>
    <scope>NUCLEOTIDE SEQUENCE [LARGE SCALE GENOMIC DNA]</scope>
    <source>
        <strain evidence="1">HYR1</strain>
    </source>
</reference>
<comment type="caution">
    <text evidence="1">The sequence shown here is derived from an EMBL/GenBank/DDBJ whole genome shotgun (WGS) entry which is preliminary data.</text>
</comment>
<protein>
    <submittedName>
        <fullName evidence="1">Uncharacterized protein</fullName>
    </submittedName>
</protein>
<proteinExistence type="predicted"/>
<keyword evidence="2" id="KW-1185">Reference proteome</keyword>
<dbReference type="Proteomes" id="UP000276133">
    <property type="component" value="Unassembled WGS sequence"/>
</dbReference>
<gene>
    <name evidence="1" type="ORF">BpHYR1_028248</name>
</gene>
<name>A0A3M7R753_BRAPC</name>
<evidence type="ECO:0000313" key="2">
    <source>
        <dbReference type="Proteomes" id="UP000276133"/>
    </source>
</evidence>
<evidence type="ECO:0000313" key="1">
    <source>
        <dbReference type="EMBL" id="RNA19370.1"/>
    </source>
</evidence>
<dbReference type="AlphaFoldDB" id="A0A3M7R753"/>
<sequence length="107" mass="12436">MPEYTIDPFELAKLEPLLQKRWRPNWGVKDHFLRRTSDQRWVAYSLSNQQYGKTIAQAELDANGPQRMKDSYNTEYKIAYGVDILLREKGKGNTSLYDHAANVMKGV</sequence>
<dbReference type="EMBL" id="REGN01004062">
    <property type="protein sequence ID" value="RNA19370.1"/>
    <property type="molecule type" value="Genomic_DNA"/>
</dbReference>